<evidence type="ECO:0000313" key="2">
    <source>
        <dbReference type="Proteomes" id="UP000001307"/>
    </source>
</evidence>
<keyword evidence="2" id="KW-1185">Reference proteome</keyword>
<proteinExistence type="predicted"/>
<reference evidence="1 2" key="1">
    <citation type="journal article" date="2010" name="Science">
        <title>Plasticity of animal genome architecture unmasked by rapid evolution of a pelagic tunicate.</title>
        <authorList>
            <person name="Denoeud F."/>
            <person name="Henriet S."/>
            <person name="Mungpakdee S."/>
            <person name="Aury J.M."/>
            <person name="Da Silva C."/>
            <person name="Brinkmann H."/>
            <person name="Mikhaleva J."/>
            <person name="Olsen L.C."/>
            <person name="Jubin C."/>
            <person name="Canestro C."/>
            <person name="Bouquet J.M."/>
            <person name="Danks G."/>
            <person name="Poulain J."/>
            <person name="Campsteijn C."/>
            <person name="Adamski M."/>
            <person name="Cross I."/>
            <person name="Yadetie F."/>
            <person name="Muffato M."/>
            <person name="Louis A."/>
            <person name="Butcher S."/>
            <person name="Tsagkogeorga G."/>
            <person name="Konrad A."/>
            <person name="Singh S."/>
            <person name="Jensen M.F."/>
            <person name="Cong E.H."/>
            <person name="Eikeseth-Otteraa H."/>
            <person name="Noel B."/>
            <person name="Anthouard V."/>
            <person name="Porcel B.M."/>
            <person name="Kachouri-Lafond R."/>
            <person name="Nishino A."/>
            <person name="Ugolini M."/>
            <person name="Chourrout P."/>
            <person name="Nishida H."/>
            <person name="Aasland R."/>
            <person name="Huzurbazar S."/>
            <person name="Westhof E."/>
            <person name="Delsuc F."/>
            <person name="Lehrach H."/>
            <person name="Reinhardt R."/>
            <person name="Weissenbach J."/>
            <person name="Roy S.W."/>
            <person name="Artiguenave F."/>
            <person name="Postlethwait J.H."/>
            <person name="Manak J.R."/>
            <person name="Thompson E.M."/>
            <person name="Jaillon O."/>
            <person name="Du Pasquier L."/>
            <person name="Boudinot P."/>
            <person name="Liberles D.A."/>
            <person name="Volff J.N."/>
            <person name="Philippe H."/>
            <person name="Lenhard B."/>
            <person name="Roest Crollius H."/>
            <person name="Wincker P."/>
            <person name="Chourrout D."/>
        </authorList>
    </citation>
    <scope>NUCLEOTIDE SEQUENCE [LARGE SCALE GENOMIC DNA]</scope>
</reference>
<accession>E4Y291</accession>
<dbReference type="AlphaFoldDB" id="E4Y291"/>
<evidence type="ECO:0000313" key="1">
    <source>
        <dbReference type="EMBL" id="CBY15985.1"/>
    </source>
</evidence>
<dbReference type="Proteomes" id="UP000001307">
    <property type="component" value="Unassembled WGS sequence"/>
</dbReference>
<dbReference type="InParanoid" id="E4Y291"/>
<gene>
    <name evidence="1" type="ORF">GSOID_T00016283001</name>
</gene>
<organism evidence="1 2">
    <name type="scientific">Oikopleura dioica</name>
    <name type="common">Tunicate</name>
    <dbReference type="NCBI Taxonomy" id="34765"/>
    <lineage>
        <taxon>Eukaryota</taxon>
        <taxon>Metazoa</taxon>
        <taxon>Chordata</taxon>
        <taxon>Tunicata</taxon>
        <taxon>Appendicularia</taxon>
        <taxon>Copelata</taxon>
        <taxon>Oikopleuridae</taxon>
        <taxon>Oikopleura</taxon>
    </lineage>
</organism>
<sequence>RLSPQIAPGLFNPLARGMLPAGCLPGQAMLQPVTVPTTVTGMRHRSFTDSESSGYMSFTEDNFLEDPAMEQVGSRLIGRSEMMRVMLENREMEELEIDVDA</sequence>
<feature type="non-terminal residue" evidence="1">
    <location>
        <position position="1"/>
    </location>
</feature>
<protein>
    <submittedName>
        <fullName evidence="1">Uncharacterized protein</fullName>
    </submittedName>
</protein>
<name>E4Y291_OIKDI</name>
<dbReference type="EMBL" id="FN653787">
    <property type="protein sequence ID" value="CBY15985.1"/>
    <property type="molecule type" value="Genomic_DNA"/>
</dbReference>